<evidence type="ECO:0000313" key="3">
    <source>
        <dbReference type="Proteomes" id="UP000182888"/>
    </source>
</evidence>
<reference evidence="3" key="1">
    <citation type="submission" date="2014-08" db="EMBL/GenBank/DDBJ databases">
        <authorList>
            <person name="Edwards T."/>
        </authorList>
    </citation>
    <scope>NUCLEOTIDE SEQUENCE [LARGE SCALE GENOMIC DNA]</scope>
</reference>
<dbReference type="Proteomes" id="UP000182888">
    <property type="component" value="Unassembled WGS sequence"/>
</dbReference>
<feature type="region of interest" description="Disordered" evidence="1">
    <location>
        <begin position="57"/>
        <end position="76"/>
    </location>
</feature>
<evidence type="ECO:0000313" key="2">
    <source>
        <dbReference type="EMBL" id="CDX57034.1"/>
    </source>
</evidence>
<sequence>MADAYTRIADAIVPSVYAQYSFEEHVQSLEIFQAGILFSDPAISSKLSMGGRSVDMPGWKDLGNDPSEPVNDDPADSIEMKKIGSRREVAARNVRAQAWGVPDLTAILAGDDPQKLIVRRQTEYWQRANKLTLLGILKGVLADNVANDGGDLVRTTGASIVDTDIIEAAYLMGDRADKFRTIWMHSKQMKALKLADLIDYVPSSEQGGPLIPYYMGLRCVVDDDIPQAAGVYTAFMFKDKAILWNELPVNSEGGPLEFDRKPRQGHGGGVTEMVGRRHFVAHVPGTRFLDASTVGEFATDAELALAVNWDRTASSVKNMSFIALKTTEA</sequence>
<gene>
    <name evidence="2" type="ORF">MPL1032_200011</name>
</gene>
<protein>
    <recommendedName>
        <fullName evidence="4">Coat protein</fullName>
    </recommendedName>
</protein>
<dbReference type="EMBL" id="CCND01000013">
    <property type="protein sequence ID" value="CDX57034.1"/>
    <property type="molecule type" value="Genomic_DNA"/>
</dbReference>
<dbReference type="AlphaFoldDB" id="A0A0K2VYM2"/>
<evidence type="ECO:0000256" key="1">
    <source>
        <dbReference type="SAM" id="MobiDB-lite"/>
    </source>
</evidence>
<evidence type="ECO:0008006" key="4">
    <source>
        <dbReference type="Google" id="ProtNLM"/>
    </source>
</evidence>
<proteinExistence type="predicted"/>
<organism evidence="2 3">
    <name type="scientific">Mesorhizobium plurifarium</name>
    <dbReference type="NCBI Taxonomy" id="69974"/>
    <lineage>
        <taxon>Bacteria</taxon>
        <taxon>Pseudomonadati</taxon>
        <taxon>Pseudomonadota</taxon>
        <taxon>Alphaproteobacteria</taxon>
        <taxon>Hyphomicrobiales</taxon>
        <taxon>Phyllobacteriaceae</taxon>
        <taxon>Mesorhizobium</taxon>
    </lineage>
</organism>
<name>A0A0K2VYM2_MESPL</name>
<accession>A0A0K2VYM2</accession>